<evidence type="ECO:0000256" key="1">
    <source>
        <dbReference type="ARBA" id="ARBA00001947"/>
    </source>
</evidence>
<dbReference type="InterPro" id="IPR028427">
    <property type="entry name" value="Met_Sox_Rdtase_MsrB"/>
</dbReference>
<feature type="domain" description="MsrB" evidence="8">
    <location>
        <begin position="65"/>
        <end position="186"/>
    </location>
</feature>
<dbReference type="Proteomes" id="UP000199423">
    <property type="component" value="Unassembled WGS sequence"/>
</dbReference>
<evidence type="ECO:0000256" key="3">
    <source>
        <dbReference type="ARBA" id="ARBA00012499"/>
    </source>
</evidence>
<name>A0A1I7N286_9HYPH</name>
<gene>
    <name evidence="9" type="ORF">SAMN04488557_1090</name>
</gene>
<keyword evidence="4" id="KW-0479">Metal-binding</keyword>
<dbReference type="FunFam" id="2.170.150.20:FF:000001">
    <property type="entry name" value="Peptide methionine sulfoxide reductase MsrB"/>
    <property type="match status" value="1"/>
</dbReference>
<dbReference type="GO" id="GO:0006979">
    <property type="term" value="P:response to oxidative stress"/>
    <property type="evidence" value="ECO:0007669"/>
    <property type="project" value="InterPro"/>
</dbReference>
<dbReference type="AlphaFoldDB" id="A0A1I7N286"/>
<dbReference type="PANTHER" id="PTHR10173">
    <property type="entry name" value="METHIONINE SULFOXIDE REDUCTASE"/>
    <property type="match status" value="1"/>
</dbReference>
<protein>
    <recommendedName>
        <fullName evidence="3">peptide-methionine (R)-S-oxide reductase</fullName>
        <ecNumber evidence="3">1.8.4.12</ecNumber>
    </recommendedName>
</protein>
<dbReference type="NCBIfam" id="TIGR00357">
    <property type="entry name" value="peptide-methionine (R)-S-oxide reductase MsrB"/>
    <property type="match status" value="1"/>
</dbReference>
<evidence type="ECO:0000259" key="8">
    <source>
        <dbReference type="PROSITE" id="PS51790"/>
    </source>
</evidence>
<dbReference type="PANTHER" id="PTHR10173:SF52">
    <property type="entry name" value="METHIONINE-R-SULFOXIDE REDUCTASE B1"/>
    <property type="match status" value="1"/>
</dbReference>
<keyword evidence="6" id="KW-0560">Oxidoreductase</keyword>
<organism evidence="9 10">
    <name type="scientific">Hyphomicrobium facile</name>
    <dbReference type="NCBI Taxonomy" id="51670"/>
    <lineage>
        <taxon>Bacteria</taxon>
        <taxon>Pseudomonadati</taxon>
        <taxon>Pseudomonadota</taxon>
        <taxon>Alphaproteobacteria</taxon>
        <taxon>Hyphomicrobiales</taxon>
        <taxon>Hyphomicrobiaceae</taxon>
        <taxon>Hyphomicrobium</taxon>
    </lineage>
</organism>
<evidence type="ECO:0000256" key="2">
    <source>
        <dbReference type="ARBA" id="ARBA00007174"/>
    </source>
</evidence>
<dbReference type="InterPro" id="IPR002579">
    <property type="entry name" value="Met_Sox_Rdtase_MsrB_dom"/>
</dbReference>
<evidence type="ECO:0000313" key="10">
    <source>
        <dbReference type="Proteomes" id="UP000199423"/>
    </source>
</evidence>
<keyword evidence="5" id="KW-0862">Zinc</keyword>
<keyword evidence="10" id="KW-1185">Reference proteome</keyword>
<comment type="catalytic activity">
    <reaction evidence="7">
        <text>L-methionyl-[protein] + [thioredoxin]-disulfide + H2O = L-methionyl-(R)-S-oxide-[protein] + [thioredoxin]-dithiol</text>
        <dbReference type="Rhea" id="RHEA:24164"/>
        <dbReference type="Rhea" id="RHEA-COMP:10698"/>
        <dbReference type="Rhea" id="RHEA-COMP:10700"/>
        <dbReference type="Rhea" id="RHEA-COMP:12313"/>
        <dbReference type="Rhea" id="RHEA-COMP:12314"/>
        <dbReference type="ChEBI" id="CHEBI:15377"/>
        <dbReference type="ChEBI" id="CHEBI:16044"/>
        <dbReference type="ChEBI" id="CHEBI:29950"/>
        <dbReference type="ChEBI" id="CHEBI:45764"/>
        <dbReference type="ChEBI" id="CHEBI:50058"/>
        <dbReference type="EC" id="1.8.4.12"/>
    </reaction>
</comment>
<dbReference type="Pfam" id="PF01641">
    <property type="entry name" value="SelR"/>
    <property type="match status" value="1"/>
</dbReference>
<dbReference type="GO" id="GO:0046872">
    <property type="term" value="F:metal ion binding"/>
    <property type="evidence" value="ECO:0007669"/>
    <property type="project" value="UniProtKB-KW"/>
</dbReference>
<evidence type="ECO:0000313" key="9">
    <source>
        <dbReference type="EMBL" id="SFV28777.1"/>
    </source>
</evidence>
<evidence type="ECO:0000256" key="4">
    <source>
        <dbReference type="ARBA" id="ARBA00022723"/>
    </source>
</evidence>
<dbReference type="EC" id="1.8.4.12" evidence="3"/>
<dbReference type="InterPro" id="IPR011057">
    <property type="entry name" value="Mss4-like_sf"/>
</dbReference>
<dbReference type="PROSITE" id="PS51790">
    <property type="entry name" value="MSRB"/>
    <property type="match status" value="1"/>
</dbReference>
<evidence type="ECO:0000256" key="5">
    <source>
        <dbReference type="ARBA" id="ARBA00022833"/>
    </source>
</evidence>
<comment type="cofactor">
    <cofactor evidence="1">
        <name>Zn(2+)</name>
        <dbReference type="ChEBI" id="CHEBI:29105"/>
    </cofactor>
</comment>
<proteinExistence type="inferred from homology"/>
<dbReference type="EMBL" id="FPCH01000001">
    <property type="protein sequence ID" value="SFV28777.1"/>
    <property type="molecule type" value="Genomic_DNA"/>
</dbReference>
<accession>A0A1I7N286</accession>
<dbReference type="Gene3D" id="2.170.150.20">
    <property type="entry name" value="Peptide methionine sulfoxide reductase"/>
    <property type="match status" value="1"/>
</dbReference>
<dbReference type="GO" id="GO:0030091">
    <property type="term" value="P:protein repair"/>
    <property type="evidence" value="ECO:0007669"/>
    <property type="project" value="InterPro"/>
</dbReference>
<dbReference type="GO" id="GO:0033743">
    <property type="term" value="F:peptide-methionine (R)-S-oxide reductase activity"/>
    <property type="evidence" value="ECO:0007669"/>
    <property type="project" value="UniProtKB-EC"/>
</dbReference>
<evidence type="ECO:0000256" key="6">
    <source>
        <dbReference type="ARBA" id="ARBA00023002"/>
    </source>
</evidence>
<evidence type="ECO:0000256" key="7">
    <source>
        <dbReference type="ARBA" id="ARBA00048488"/>
    </source>
</evidence>
<dbReference type="SUPFAM" id="SSF51316">
    <property type="entry name" value="Mss4-like"/>
    <property type="match status" value="1"/>
</dbReference>
<dbReference type="STRING" id="51670.SAMN04488557_1090"/>
<sequence length="192" mass="20857">MGLAERLLFATLLSDTASGQTFLRSPAGLASPAVTAANVQAYALEGQQWLDDIGRMDKKTMPMDESEWRKRLSPEQYRVLREKGTEPPFTGEYLEVDSDGTFTCAACGNALFSSDAKFDSGTGWPSFDEALPGAVEYHTDTTHGMVRTEITCARCGSHLGHVFDDGPTESGKRYCINSVCLNLDETDAAGKK</sequence>
<dbReference type="GO" id="GO:0005737">
    <property type="term" value="C:cytoplasm"/>
    <property type="evidence" value="ECO:0007669"/>
    <property type="project" value="TreeGrafter"/>
</dbReference>
<comment type="similarity">
    <text evidence="2">Belongs to the MsrB Met sulfoxide reductase family.</text>
</comment>
<reference evidence="10" key="1">
    <citation type="submission" date="2016-10" db="EMBL/GenBank/DDBJ databases">
        <authorList>
            <person name="Varghese N."/>
            <person name="Submissions S."/>
        </authorList>
    </citation>
    <scope>NUCLEOTIDE SEQUENCE [LARGE SCALE GENOMIC DNA]</scope>
    <source>
        <strain evidence="10">DSM 1565</strain>
    </source>
</reference>